<reference evidence="5" key="1">
    <citation type="journal article" date="2023" name="Mol. Phylogenet. Evol.">
        <title>Genome-scale phylogeny and comparative genomics of the fungal order Sordariales.</title>
        <authorList>
            <person name="Hensen N."/>
            <person name="Bonometti L."/>
            <person name="Westerberg I."/>
            <person name="Brannstrom I.O."/>
            <person name="Guillou S."/>
            <person name="Cros-Aarteil S."/>
            <person name="Calhoun S."/>
            <person name="Haridas S."/>
            <person name="Kuo A."/>
            <person name="Mondo S."/>
            <person name="Pangilinan J."/>
            <person name="Riley R."/>
            <person name="LaButti K."/>
            <person name="Andreopoulos B."/>
            <person name="Lipzen A."/>
            <person name="Chen C."/>
            <person name="Yan M."/>
            <person name="Daum C."/>
            <person name="Ng V."/>
            <person name="Clum A."/>
            <person name="Steindorff A."/>
            <person name="Ohm R.A."/>
            <person name="Martin F."/>
            <person name="Silar P."/>
            <person name="Natvig D.O."/>
            <person name="Lalanne C."/>
            <person name="Gautier V."/>
            <person name="Ament-Velasquez S.L."/>
            <person name="Kruys A."/>
            <person name="Hutchinson M.I."/>
            <person name="Powell A.J."/>
            <person name="Barry K."/>
            <person name="Miller A.N."/>
            <person name="Grigoriev I.V."/>
            <person name="Debuchy R."/>
            <person name="Gladieux P."/>
            <person name="Hiltunen Thoren M."/>
            <person name="Johannesson H."/>
        </authorList>
    </citation>
    <scope>NUCLEOTIDE SEQUENCE</scope>
    <source>
        <strain evidence="5">PSN293</strain>
    </source>
</reference>
<proteinExistence type="predicted"/>
<dbReference type="InterPro" id="IPR002110">
    <property type="entry name" value="Ankyrin_rpt"/>
</dbReference>
<dbReference type="Pfam" id="PF00023">
    <property type="entry name" value="Ank"/>
    <property type="match status" value="3"/>
</dbReference>
<dbReference type="PANTHER" id="PTHR24198:SF165">
    <property type="entry name" value="ANKYRIN REPEAT-CONTAINING PROTEIN-RELATED"/>
    <property type="match status" value="1"/>
</dbReference>
<dbReference type="SUPFAM" id="SSF48403">
    <property type="entry name" value="Ankyrin repeat"/>
    <property type="match status" value="3"/>
</dbReference>
<keyword evidence="2 3" id="KW-0040">ANK repeat</keyword>
<reference evidence="5" key="2">
    <citation type="submission" date="2023-05" db="EMBL/GenBank/DDBJ databases">
        <authorList>
            <consortium name="Lawrence Berkeley National Laboratory"/>
            <person name="Steindorff A."/>
            <person name="Hensen N."/>
            <person name="Bonometti L."/>
            <person name="Westerberg I."/>
            <person name="Brannstrom I.O."/>
            <person name="Guillou S."/>
            <person name="Cros-Aarteil S."/>
            <person name="Calhoun S."/>
            <person name="Haridas S."/>
            <person name="Kuo A."/>
            <person name="Mondo S."/>
            <person name="Pangilinan J."/>
            <person name="Riley R."/>
            <person name="Labutti K."/>
            <person name="Andreopoulos B."/>
            <person name="Lipzen A."/>
            <person name="Chen C."/>
            <person name="Yanf M."/>
            <person name="Daum C."/>
            <person name="Ng V."/>
            <person name="Clum A."/>
            <person name="Ohm R."/>
            <person name="Martin F."/>
            <person name="Silar P."/>
            <person name="Natvig D."/>
            <person name="Lalanne C."/>
            <person name="Gautier V."/>
            <person name="Ament-Velasquez S.L."/>
            <person name="Kruys A."/>
            <person name="Hutchinson M.I."/>
            <person name="Powell A.J."/>
            <person name="Barry K."/>
            <person name="Miller A.N."/>
            <person name="Grigoriev I.V."/>
            <person name="Debuchy R."/>
            <person name="Gladieux P."/>
            <person name="Thoren M.H."/>
            <person name="Johannesson H."/>
        </authorList>
    </citation>
    <scope>NUCLEOTIDE SEQUENCE</scope>
    <source>
        <strain evidence="5">PSN293</strain>
    </source>
</reference>
<sequence length="1332" mass="147587">MSLDVPRSRLGAQRRAEDWESWKSLIRDRFLVKKMDVDAITAELHHRGFDITKPQLENRLTSWGIRRKLKPEIWRTVKSDIVARVADRKQSVVILSGLRLPAEKMDYEMKRNELVTMRPAPNPEAIPEDIRLYVSTPRSSSTDLTIRPDLPEDLPWLQFSRTHLPAVLGRMRFAVLSGKTITIPATGHVADSSLSQFAHQGSIVLSKSDQSALFPVVLQKIVWRSLVNLIGSEKITVQLLGRKSIDCLAARLDLALPETYRDENVYRVSIWSADTSRNLCRLSGLAERRTIDNVVRRSRTSPTLTAMVDAIFAAAVNTEAVDFVEHLLAIDERIHPERKIGLVPYQDIFGPECFTERGSPLQLAVVRGSIELVKVLLDRGADIHQRISTSAYPYPRLSLTAAAALQPSRILSRKTVKLLVERGADINENQTPPWSARASLSPLHAAILMGDTDLIKFLVATGAHVNHRHMVKEYGPRLHDFLWHPYRRRLHGFIWHPFDGVVCNMHDVGCLGIATLFGCYIGHANPQSTDHQERQKKVLDLCQWLFKNFPSCTDLSGYEIKDAMILAAAQGYSDVVSFLYSQDAASLDAASGNFSPMIAAVTFGNTDTCRLLLKLGASSSQHEMDREFFEAKPYLLLSGEPDIEPAVVAAPPPHLLHMAVASNCCDIVKLLIEHGADVDEVSCSDCCRAASLLAARGGSLELVSQLVRRGIDQNDAISAFQTALVHGHGEIAEILFESAHGALDLGGIRWLHKQQSPETQADDGERSSLLECAILSGWSKAIKKAFSLDTTTYDSGALCAAVYMAVIQRRLPDEDYVLGELLHRRDQDMGRTLPFAVQSRNEEIIIALLDAGYEADSFTLRLAVSMQLTLSLIQRLTEHCTNVDPFCAMDDDSKWIDKDTPLQIAAWRGRTDIASVLLSHGAKINEIRPRSDFWDGTQSALTEAIKNKQWPTVSFLLDRGSDVNGPVWSPKQPFVTSPLQLAAKAGYIGIVRRLLADGADVNAQRSMLHGYTALEGAAMAGRIDTVSLLLASNVHTEGYGRVQFVKAIFEASKKEHGAAVAILRSHRPWTAEDQSIWEELEQEWDRDPWFLHPAEHSPGELVNIIATVQDKKPESRWQKPFCPQDWSKSAATEVLKYANIVIAEHPEITASDAEDNAARVAETAFLDCIGKQLKPGFWLGHVFGRSEKPEQALNAVSRALQEWASSMRSADVPDESDTLGDGAQLSWDEDLSGDATSGVEDFAMGACDEINTFEDMEDVVEHGENQGEARGKFRGQHGGFLGRSETESHSQRHAGGRRSAFYACGFPDLNGICAPEEWTGMNGHPDNQVPTC</sequence>
<dbReference type="InterPro" id="IPR036770">
    <property type="entry name" value="Ankyrin_rpt-contain_sf"/>
</dbReference>
<evidence type="ECO:0000256" key="2">
    <source>
        <dbReference type="ARBA" id="ARBA00023043"/>
    </source>
</evidence>
<dbReference type="PROSITE" id="PS50297">
    <property type="entry name" value="ANK_REP_REGION"/>
    <property type="match status" value="5"/>
</dbReference>
<feature type="repeat" description="ANK" evidence="3">
    <location>
        <begin position="977"/>
        <end position="1006"/>
    </location>
</feature>
<dbReference type="Pfam" id="PF14420">
    <property type="entry name" value="Clr5"/>
    <property type="match status" value="1"/>
</dbReference>
<keyword evidence="6" id="KW-1185">Reference proteome</keyword>
<feature type="repeat" description="ANK" evidence="3">
    <location>
        <begin position="438"/>
        <end position="470"/>
    </location>
</feature>
<dbReference type="PANTHER" id="PTHR24198">
    <property type="entry name" value="ANKYRIN REPEAT AND PROTEIN KINASE DOMAIN-CONTAINING PROTEIN"/>
    <property type="match status" value="1"/>
</dbReference>
<dbReference type="EMBL" id="MU858045">
    <property type="protein sequence ID" value="KAK4220240.1"/>
    <property type="molecule type" value="Genomic_DNA"/>
</dbReference>
<feature type="domain" description="Clr5" evidence="4">
    <location>
        <begin position="16"/>
        <end position="66"/>
    </location>
</feature>
<dbReference type="Gene3D" id="1.25.40.20">
    <property type="entry name" value="Ankyrin repeat-containing domain"/>
    <property type="match status" value="4"/>
</dbReference>
<name>A0AAN7BG41_9PEZI</name>
<evidence type="ECO:0000256" key="3">
    <source>
        <dbReference type="PROSITE-ProRule" id="PRU00023"/>
    </source>
</evidence>
<gene>
    <name evidence="5" type="ORF">QBC37DRAFT_394021</name>
</gene>
<protein>
    <submittedName>
        <fullName evidence="5">Ankyrin repeat-containing domain protein</fullName>
    </submittedName>
</protein>
<dbReference type="InterPro" id="IPR025676">
    <property type="entry name" value="Clr5_dom"/>
</dbReference>
<keyword evidence="1" id="KW-0677">Repeat</keyword>
<dbReference type="SMART" id="SM00248">
    <property type="entry name" value="ANK"/>
    <property type="match status" value="11"/>
</dbReference>
<feature type="repeat" description="ANK" evidence="3">
    <location>
        <begin position="897"/>
        <end position="929"/>
    </location>
</feature>
<accession>A0AAN7BG41</accession>
<dbReference type="Pfam" id="PF12796">
    <property type="entry name" value="Ank_2"/>
    <property type="match status" value="3"/>
</dbReference>
<evidence type="ECO:0000256" key="1">
    <source>
        <dbReference type="ARBA" id="ARBA00022737"/>
    </source>
</evidence>
<feature type="repeat" description="ANK" evidence="3">
    <location>
        <begin position="356"/>
        <end position="388"/>
    </location>
</feature>
<evidence type="ECO:0000313" key="6">
    <source>
        <dbReference type="Proteomes" id="UP001301769"/>
    </source>
</evidence>
<feature type="repeat" description="ANK" evidence="3">
    <location>
        <begin position="656"/>
        <end position="683"/>
    </location>
</feature>
<organism evidence="5 6">
    <name type="scientific">Rhypophila decipiens</name>
    <dbReference type="NCBI Taxonomy" id="261697"/>
    <lineage>
        <taxon>Eukaryota</taxon>
        <taxon>Fungi</taxon>
        <taxon>Dikarya</taxon>
        <taxon>Ascomycota</taxon>
        <taxon>Pezizomycotina</taxon>
        <taxon>Sordariomycetes</taxon>
        <taxon>Sordariomycetidae</taxon>
        <taxon>Sordariales</taxon>
        <taxon>Naviculisporaceae</taxon>
        <taxon>Rhypophila</taxon>
    </lineage>
</organism>
<dbReference type="PROSITE" id="PS50088">
    <property type="entry name" value="ANK_REPEAT"/>
    <property type="match status" value="5"/>
</dbReference>
<comment type="caution">
    <text evidence="5">The sequence shown here is derived from an EMBL/GenBank/DDBJ whole genome shotgun (WGS) entry which is preliminary data.</text>
</comment>
<evidence type="ECO:0000313" key="5">
    <source>
        <dbReference type="EMBL" id="KAK4220240.1"/>
    </source>
</evidence>
<evidence type="ECO:0000259" key="4">
    <source>
        <dbReference type="Pfam" id="PF14420"/>
    </source>
</evidence>
<dbReference type="Proteomes" id="UP001301769">
    <property type="component" value="Unassembled WGS sequence"/>
</dbReference>